<evidence type="ECO:0000313" key="3">
    <source>
        <dbReference type="Proteomes" id="UP000487117"/>
    </source>
</evidence>
<reference evidence="3" key="1">
    <citation type="journal article" date="2020" name="MBio">
        <title>Horizontal gene transfer to a defensive symbiont with a reduced genome amongst a multipartite beetle microbiome.</title>
        <authorList>
            <person name="Waterworth S.C."/>
            <person name="Florez L.V."/>
            <person name="Rees E.R."/>
            <person name="Hertweck C."/>
            <person name="Kaltenpoth M."/>
            <person name="Kwan J.C."/>
        </authorList>
    </citation>
    <scope>NUCLEOTIDE SEQUENCE [LARGE SCALE GENOMIC DNA]</scope>
</reference>
<evidence type="ECO:0000313" key="2">
    <source>
        <dbReference type="EMBL" id="KAF1017684.1"/>
    </source>
</evidence>
<keyword evidence="1" id="KW-1133">Transmembrane helix</keyword>
<name>A0A7V8JNP1_STEMA</name>
<sequence>MGHPKWTYSVSAESEIAMAAVGKNAAYAGGAAALIGGLSANDIAAFGGLLIAVVGVLVQIYFARKRNARDAELHQARMDEFRKAVQKDDR</sequence>
<comment type="caution">
    <text evidence="2">The sequence shown here is derived from an EMBL/GenBank/DDBJ whole genome shotgun (WGS) entry which is preliminary data.</text>
</comment>
<dbReference type="AlphaFoldDB" id="A0A7V8JNP1"/>
<dbReference type="Proteomes" id="UP000487117">
    <property type="component" value="Unassembled WGS sequence"/>
</dbReference>
<evidence type="ECO:0000256" key="1">
    <source>
        <dbReference type="SAM" id="Phobius"/>
    </source>
</evidence>
<organism evidence="2 3">
    <name type="scientific">Stenotrophomonas maltophilia</name>
    <name type="common">Pseudomonas maltophilia</name>
    <name type="synonym">Xanthomonas maltophilia</name>
    <dbReference type="NCBI Taxonomy" id="40324"/>
    <lineage>
        <taxon>Bacteria</taxon>
        <taxon>Pseudomonadati</taxon>
        <taxon>Pseudomonadota</taxon>
        <taxon>Gammaproteobacteria</taxon>
        <taxon>Lysobacterales</taxon>
        <taxon>Lysobacteraceae</taxon>
        <taxon>Stenotrophomonas</taxon>
        <taxon>Stenotrophomonas maltophilia group</taxon>
    </lineage>
</organism>
<dbReference type="InterPro" id="IPR032124">
    <property type="entry name" value="Phage_F116_holin"/>
</dbReference>
<dbReference type="Pfam" id="PF16082">
    <property type="entry name" value="Phage_holin_2_4"/>
    <property type="match status" value="1"/>
</dbReference>
<protein>
    <recommendedName>
        <fullName evidence="4">Holin</fullName>
    </recommendedName>
</protein>
<accession>A0A7V8JNP1</accession>
<evidence type="ECO:0008006" key="4">
    <source>
        <dbReference type="Google" id="ProtNLM"/>
    </source>
</evidence>
<gene>
    <name evidence="2" type="ORF">GAK31_00952</name>
</gene>
<feature type="transmembrane region" description="Helical" evidence="1">
    <location>
        <begin position="43"/>
        <end position="63"/>
    </location>
</feature>
<proteinExistence type="predicted"/>
<keyword evidence="1" id="KW-0472">Membrane</keyword>
<keyword evidence="1" id="KW-0812">Transmembrane</keyword>
<dbReference type="EMBL" id="WNDS01000001">
    <property type="protein sequence ID" value="KAF1017684.1"/>
    <property type="molecule type" value="Genomic_DNA"/>
</dbReference>